<dbReference type="PANTHER" id="PTHR43080:SF2">
    <property type="entry name" value="CBS DOMAIN-CONTAINING PROTEIN"/>
    <property type="match status" value="1"/>
</dbReference>
<evidence type="ECO:0000256" key="1">
    <source>
        <dbReference type="ARBA" id="ARBA00023122"/>
    </source>
</evidence>
<protein>
    <submittedName>
        <fullName evidence="4">CBS domain-containing protein</fullName>
    </submittedName>
</protein>
<dbReference type="SMART" id="SM00116">
    <property type="entry name" value="CBS"/>
    <property type="match status" value="2"/>
</dbReference>
<evidence type="ECO:0000313" key="5">
    <source>
        <dbReference type="Proteomes" id="UP001556631"/>
    </source>
</evidence>
<dbReference type="RefSeq" id="WP_367995463.1">
    <property type="nucleotide sequence ID" value="NZ_JBFPJR010000045.1"/>
</dbReference>
<dbReference type="CDD" id="cd04623">
    <property type="entry name" value="CBS_pair_bac_euk"/>
    <property type="match status" value="1"/>
</dbReference>
<gene>
    <name evidence="4" type="ORF">AB3X52_17905</name>
</gene>
<name>A0ABV3T2Q5_9ACTN</name>
<proteinExistence type="predicted"/>
<sequence>MRIEEILARKARPDVVTIGPGESVRTLLSVLAAHAIGACVVSSDGHRVDGIVSERDVVRRLYDDEGLLDAEVGSIMTPAVETCSPDATVEEIMTLMTRRRIRHVPVVADGALTGIVSIGDLVKHRIEELAFERDQLERYVHQV</sequence>
<organism evidence="4 5">
    <name type="scientific">Nocardioides eburneus</name>
    <dbReference type="NCBI Taxonomy" id="3231482"/>
    <lineage>
        <taxon>Bacteria</taxon>
        <taxon>Bacillati</taxon>
        <taxon>Actinomycetota</taxon>
        <taxon>Actinomycetes</taxon>
        <taxon>Propionibacteriales</taxon>
        <taxon>Nocardioidaceae</taxon>
        <taxon>Nocardioides</taxon>
    </lineage>
</organism>
<evidence type="ECO:0000256" key="2">
    <source>
        <dbReference type="PROSITE-ProRule" id="PRU00703"/>
    </source>
</evidence>
<dbReference type="Gene3D" id="3.10.580.10">
    <property type="entry name" value="CBS-domain"/>
    <property type="match status" value="1"/>
</dbReference>
<keyword evidence="5" id="KW-1185">Reference proteome</keyword>
<dbReference type="InterPro" id="IPR044725">
    <property type="entry name" value="CBSX3_CBS_dom"/>
</dbReference>
<evidence type="ECO:0000313" key="4">
    <source>
        <dbReference type="EMBL" id="MEX0429496.1"/>
    </source>
</evidence>
<dbReference type="InterPro" id="IPR051257">
    <property type="entry name" value="Diverse_CBS-Domain"/>
</dbReference>
<accession>A0ABV3T2Q5</accession>
<dbReference type="Pfam" id="PF00571">
    <property type="entry name" value="CBS"/>
    <property type="match status" value="2"/>
</dbReference>
<comment type="caution">
    <text evidence="4">The sequence shown here is derived from an EMBL/GenBank/DDBJ whole genome shotgun (WGS) entry which is preliminary data.</text>
</comment>
<reference evidence="4 5" key="1">
    <citation type="submission" date="2024-07" db="EMBL/GenBank/DDBJ databases">
        <authorList>
            <person name="Lee S."/>
            <person name="Kang M."/>
        </authorList>
    </citation>
    <scope>NUCLEOTIDE SEQUENCE [LARGE SCALE GENOMIC DNA]</scope>
    <source>
        <strain evidence="4 5">DS6</strain>
    </source>
</reference>
<dbReference type="InterPro" id="IPR000644">
    <property type="entry name" value="CBS_dom"/>
</dbReference>
<dbReference type="Proteomes" id="UP001556631">
    <property type="component" value="Unassembled WGS sequence"/>
</dbReference>
<evidence type="ECO:0000259" key="3">
    <source>
        <dbReference type="PROSITE" id="PS51371"/>
    </source>
</evidence>
<dbReference type="SUPFAM" id="SSF54631">
    <property type="entry name" value="CBS-domain pair"/>
    <property type="match status" value="1"/>
</dbReference>
<feature type="domain" description="CBS" evidence="3">
    <location>
        <begin position="76"/>
        <end position="131"/>
    </location>
</feature>
<dbReference type="EMBL" id="JBFPJR010000045">
    <property type="protein sequence ID" value="MEX0429496.1"/>
    <property type="molecule type" value="Genomic_DNA"/>
</dbReference>
<keyword evidence="1 2" id="KW-0129">CBS domain</keyword>
<dbReference type="PANTHER" id="PTHR43080">
    <property type="entry name" value="CBS DOMAIN-CONTAINING PROTEIN CBSX3, MITOCHONDRIAL"/>
    <property type="match status" value="1"/>
</dbReference>
<dbReference type="PROSITE" id="PS51371">
    <property type="entry name" value="CBS"/>
    <property type="match status" value="2"/>
</dbReference>
<feature type="domain" description="CBS" evidence="3">
    <location>
        <begin position="11"/>
        <end position="70"/>
    </location>
</feature>
<dbReference type="InterPro" id="IPR046342">
    <property type="entry name" value="CBS_dom_sf"/>
</dbReference>